<comment type="caution">
    <text evidence="1">The sequence shown here is derived from an EMBL/GenBank/DDBJ whole genome shotgun (WGS) entry which is preliminary data.</text>
</comment>
<keyword evidence="2" id="KW-1185">Reference proteome</keyword>
<evidence type="ECO:0000313" key="1">
    <source>
        <dbReference type="EMBL" id="KAL3533348.1"/>
    </source>
</evidence>
<gene>
    <name evidence="1" type="ORF">ACH5RR_006869</name>
</gene>
<dbReference type="AlphaFoldDB" id="A0ABD3AQ72"/>
<dbReference type="Proteomes" id="UP001630127">
    <property type="component" value="Unassembled WGS sequence"/>
</dbReference>
<protein>
    <submittedName>
        <fullName evidence="1">Uncharacterized protein</fullName>
    </submittedName>
</protein>
<organism evidence="1 2">
    <name type="scientific">Cinchona calisaya</name>
    <dbReference type="NCBI Taxonomy" id="153742"/>
    <lineage>
        <taxon>Eukaryota</taxon>
        <taxon>Viridiplantae</taxon>
        <taxon>Streptophyta</taxon>
        <taxon>Embryophyta</taxon>
        <taxon>Tracheophyta</taxon>
        <taxon>Spermatophyta</taxon>
        <taxon>Magnoliopsida</taxon>
        <taxon>eudicotyledons</taxon>
        <taxon>Gunneridae</taxon>
        <taxon>Pentapetalae</taxon>
        <taxon>asterids</taxon>
        <taxon>lamiids</taxon>
        <taxon>Gentianales</taxon>
        <taxon>Rubiaceae</taxon>
        <taxon>Cinchonoideae</taxon>
        <taxon>Cinchoneae</taxon>
        <taxon>Cinchona</taxon>
    </lineage>
</organism>
<reference evidence="1 2" key="1">
    <citation type="submission" date="2024-11" db="EMBL/GenBank/DDBJ databases">
        <title>A near-complete genome assembly of Cinchona calisaya.</title>
        <authorList>
            <person name="Lian D.C."/>
            <person name="Zhao X.W."/>
            <person name="Wei L."/>
        </authorList>
    </citation>
    <scope>NUCLEOTIDE SEQUENCE [LARGE SCALE GENOMIC DNA]</scope>
    <source>
        <tissue evidence="1">Nenye</tissue>
    </source>
</reference>
<proteinExistence type="predicted"/>
<accession>A0ABD3AQ72</accession>
<name>A0ABD3AQ72_9GENT</name>
<dbReference type="EMBL" id="JBJUIK010000003">
    <property type="protein sequence ID" value="KAL3533348.1"/>
    <property type="molecule type" value="Genomic_DNA"/>
</dbReference>
<evidence type="ECO:0000313" key="2">
    <source>
        <dbReference type="Proteomes" id="UP001630127"/>
    </source>
</evidence>
<sequence>MVLELQLEVQDLILFVLQQKHQKTAEHDQRNKVKVVEQQKQWRPIKLNLHESLEGKDTIQHNSEAIDMVKDYKFKIQQFKLIFLLRIQRMTLLQQQYKLDRVTEKENQEDIQKVGESVSTEQQQTSSQLAKEFIENEGLSIPEKNEMIVRVYDDNGVLVN</sequence>